<dbReference type="InterPro" id="IPR008906">
    <property type="entry name" value="HATC_C_dom"/>
</dbReference>
<evidence type="ECO:0000256" key="3">
    <source>
        <dbReference type="ARBA" id="ARBA00022771"/>
    </source>
</evidence>
<dbReference type="OrthoDB" id="5088237at2759"/>
<comment type="subcellular location">
    <subcellularLocation>
        <location evidence="1">Nucleus</location>
    </subcellularLocation>
</comment>
<evidence type="ECO:0000256" key="1">
    <source>
        <dbReference type="ARBA" id="ARBA00004123"/>
    </source>
</evidence>
<evidence type="ECO:0000256" key="5">
    <source>
        <dbReference type="ARBA" id="ARBA00023242"/>
    </source>
</evidence>
<dbReference type="InterPro" id="IPR052035">
    <property type="entry name" value="ZnF_BED_domain_contain"/>
</dbReference>
<evidence type="ECO:0000313" key="8">
    <source>
        <dbReference type="Proteomes" id="UP000054481"/>
    </source>
</evidence>
<dbReference type="Pfam" id="PF05699">
    <property type="entry name" value="Dimer_Tnp_hAT"/>
    <property type="match status" value="1"/>
</dbReference>
<name>A0A0F8A3C0_9HYPO</name>
<dbReference type="GO" id="GO:0005634">
    <property type="term" value="C:nucleus"/>
    <property type="evidence" value="ECO:0007669"/>
    <property type="project" value="UniProtKB-SubCell"/>
</dbReference>
<reference evidence="7 8" key="1">
    <citation type="journal article" date="2014" name="Genome Biol. Evol.">
        <title>Comparative genomics and transcriptomics analyses reveal divergent lifestyle features of nematode endoparasitic fungus Hirsutella minnesotensis.</title>
        <authorList>
            <person name="Lai Y."/>
            <person name="Liu K."/>
            <person name="Zhang X."/>
            <person name="Zhang X."/>
            <person name="Li K."/>
            <person name="Wang N."/>
            <person name="Shu C."/>
            <person name="Wu Y."/>
            <person name="Wang C."/>
            <person name="Bushley K.E."/>
            <person name="Xiang M."/>
            <person name="Liu X."/>
        </authorList>
    </citation>
    <scope>NUCLEOTIDE SEQUENCE [LARGE SCALE GENOMIC DNA]</scope>
    <source>
        <strain evidence="7 8">3608</strain>
    </source>
</reference>
<protein>
    <recommendedName>
        <fullName evidence="6">HAT C-terminal dimerisation domain-containing protein</fullName>
    </recommendedName>
</protein>
<evidence type="ECO:0000256" key="2">
    <source>
        <dbReference type="ARBA" id="ARBA00022723"/>
    </source>
</evidence>
<dbReference type="Proteomes" id="UP000054481">
    <property type="component" value="Unassembled WGS sequence"/>
</dbReference>
<keyword evidence="3" id="KW-0863">Zinc-finger</keyword>
<keyword evidence="5" id="KW-0539">Nucleus</keyword>
<gene>
    <name evidence="7" type="ORF">HIM_09033</name>
</gene>
<dbReference type="PANTHER" id="PTHR46481">
    <property type="entry name" value="ZINC FINGER BED DOMAIN-CONTAINING PROTEIN 4"/>
    <property type="match status" value="1"/>
</dbReference>
<accession>A0A0F8A3C0</accession>
<feature type="domain" description="HAT C-terminal dimerisation" evidence="6">
    <location>
        <begin position="479"/>
        <end position="567"/>
    </location>
</feature>
<organism evidence="7 8">
    <name type="scientific">Hirsutella minnesotensis 3608</name>
    <dbReference type="NCBI Taxonomy" id="1043627"/>
    <lineage>
        <taxon>Eukaryota</taxon>
        <taxon>Fungi</taxon>
        <taxon>Dikarya</taxon>
        <taxon>Ascomycota</taxon>
        <taxon>Pezizomycotina</taxon>
        <taxon>Sordariomycetes</taxon>
        <taxon>Hypocreomycetidae</taxon>
        <taxon>Hypocreales</taxon>
        <taxon>Ophiocordycipitaceae</taxon>
        <taxon>Hirsutella</taxon>
    </lineage>
</organism>
<keyword evidence="2" id="KW-0479">Metal-binding</keyword>
<keyword evidence="4" id="KW-0862">Zinc</keyword>
<dbReference type="GO" id="GO:0046983">
    <property type="term" value="F:protein dimerization activity"/>
    <property type="evidence" value="ECO:0007669"/>
    <property type="project" value="InterPro"/>
</dbReference>
<sequence length="611" mass="70468">MPMLISSGTIEYAPVISAYEKHKSKVVEVLKRADGLVHISFDGWRSANRHSLYGLCCFFRDENSHPRKLVLGVPELQIRHRGENIAAKILDILDTYQIREKVGYFTLDNAESNDKAMDIIGGELGFTGSQRRGRCFGHIINLSAKALLFGHNVEAFEDQLDGEHALSETEHDLWRRKGPVGKLHNLVVAVRRSDQLTYLLRSIQRCDFDTSPDSQFRSRNTLDLVADNDTRWLSQLYMIRRALKLRPYIEQLIFKHQQQWEQDNRSKITGRLRGSARMPQTCLEENQLSAKDWEVLKHLAKLLGFYEDAVKTLEGDGQARKWKHGWTGSYGNVWEIIQGFEFLLEVLEDYKQLAAKLPDAEHLRININLGWEKLNKYYSRLDETPIYYASLALHPTFRWGYFENEWKGNSDWINKAKRIVREIWEREYRDLPIAMDSSADAPLPKRPRKYHNPFQAYCERTRPASTSKTLKREAPTAALDRTMDEFELWQSSGEDGDCEVTDPIEYWHERKQLYPRLSRMALDFLTVQPMSAECERLFSAAGRMVTPLRSRLDADIIGICQVLRSWLRAGVIENMDGLLIPSEDIASDEPLGTASWMLNPEEIAAEGQGGE</sequence>
<keyword evidence="8" id="KW-1185">Reference proteome</keyword>
<evidence type="ECO:0000313" key="7">
    <source>
        <dbReference type="EMBL" id="KJZ71564.1"/>
    </source>
</evidence>
<dbReference type="InterPro" id="IPR012337">
    <property type="entry name" value="RNaseH-like_sf"/>
</dbReference>
<dbReference type="SUPFAM" id="SSF53098">
    <property type="entry name" value="Ribonuclease H-like"/>
    <property type="match status" value="1"/>
</dbReference>
<evidence type="ECO:0000259" key="6">
    <source>
        <dbReference type="Pfam" id="PF05699"/>
    </source>
</evidence>
<dbReference type="EMBL" id="KQ030569">
    <property type="protein sequence ID" value="KJZ71564.1"/>
    <property type="molecule type" value="Genomic_DNA"/>
</dbReference>
<dbReference type="PANTHER" id="PTHR46481:SF10">
    <property type="entry name" value="ZINC FINGER BED DOMAIN-CONTAINING PROTEIN 39"/>
    <property type="match status" value="1"/>
</dbReference>
<evidence type="ECO:0000256" key="4">
    <source>
        <dbReference type="ARBA" id="ARBA00022833"/>
    </source>
</evidence>
<dbReference type="GO" id="GO:0008270">
    <property type="term" value="F:zinc ion binding"/>
    <property type="evidence" value="ECO:0007669"/>
    <property type="project" value="UniProtKB-KW"/>
</dbReference>
<proteinExistence type="predicted"/>
<dbReference type="AlphaFoldDB" id="A0A0F8A3C0"/>